<feature type="transmembrane region" description="Helical" evidence="6">
    <location>
        <begin position="235"/>
        <end position="258"/>
    </location>
</feature>
<evidence type="ECO:0000256" key="1">
    <source>
        <dbReference type="ARBA" id="ARBA00004141"/>
    </source>
</evidence>
<comment type="subcellular location">
    <subcellularLocation>
        <location evidence="1">Membrane</location>
        <topology evidence="1">Multi-pass membrane protein</topology>
    </subcellularLocation>
</comment>
<name>A0A4Q0MP71_9HYPH</name>
<dbReference type="CDD" id="cd13963">
    <property type="entry name" value="PT_UbiA_2"/>
    <property type="match status" value="1"/>
</dbReference>
<dbReference type="InterPro" id="IPR039653">
    <property type="entry name" value="Prenyltransferase"/>
</dbReference>
<accession>A0A4Q0MP71</accession>
<keyword evidence="5 6" id="KW-0472">Membrane</keyword>
<dbReference type="InterPro" id="IPR000537">
    <property type="entry name" value="UbiA_prenyltransferase"/>
</dbReference>
<keyword evidence="3 6" id="KW-0812">Transmembrane</keyword>
<feature type="transmembrane region" description="Helical" evidence="6">
    <location>
        <begin position="279"/>
        <end position="298"/>
    </location>
</feature>
<dbReference type="OrthoDB" id="9803632at2"/>
<dbReference type="GO" id="GO:0009247">
    <property type="term" value="P:glycolipid biosynthetic process"/>
    <property type="evidence" value="ECO:0007669"/>
    <property type="project" value="TreeGrafter"/>
</dbReference>
<protein>
    <submittedName>
        <fullName evidence="7">UbiA family prenyltransferase</fullName>
    </submittedName>
</protein>
<dbReference type="Gene3D" id="3.40.50.1000">
    <property type="entry name" value="HAD superfamily/HAD-like"/>
    <property type="match status" value="1"/>
</dbReference>
<dbReference type="NCBIfam" id="NF006088">
    <property type="entry name" value="PRK08238.1"/>
    <property type="match status" value="1"/>
</dbReference>
<comment type="caution">
    <text evidence="7">The sequence shown here is derived from an EMBL/GenBank/DDBJ whole genome shotgun (WGS) entry which is preliminary data.</text>
</comment>
<evidence type="ECO:0000256" key="3">
    <source>
        <dbReference type="ARBA" id="ARBA00022692"/>
    </source>
</evidence>
<evidence type="ECO:0000313" key="8">
    <source>
        <dbReference type="Proteomes" id="UP000289708"/>
    </source>
</evidence>
<dbReference type="Pfam" id="PF01040">
    <property type="entry name" value="UbiA"/>
    <property type="match status" value="1"/>
</dbReference>
<keyword evidence="8" id="KW-1185">Reference proteome</keyword>
<keyword evidence="2" id="KW-1003">Cell membrane</keyword>
<reference evidence="7 8" key="1">
    <citation type="submission" date="2018-12" db="EMBL/GenBank/DDBJ databases">
        <title>bacterium Hansschlegelia zhihuaiae S113.</title>
        <authorList>
            <person name="He J."/>
        </authorList>
    </citation>
    <scope>NUCLEOTIDE SEQUENCE [LARGE SCALE GENOMIC DNA]</scope>
    <source>
        <strain evidence="7 8">S 113</strain>
    </source>
</reference>
<feature type="transmembrane region" description="Helical" evidence="6">
    <location>
        <begin position="474"/>
        <end position="493"/>
    </location>
</feature>
<evidence type="ECO:0000256" key="5">
    <source>
        <dbReference type="ARBA" id="ARBA00023136"/>
    </source>
</evidence>
<evidence type="ECO:0000256" key="6">
    <source>
        <dbReference type="SAM" id="Phobius"/>
    </source>
</evidence>
<dbReference type="Gene3D" id="1.10.357.140">
    <property type="entry name" value="UbiA prenyltransferase"/>
    <property type="match status" value="1"/>
</dbReference>
<dbReference type="AlphaFoldDB" id="A0A4Q0MP71"/>
<dbReference type="GO" id="GO:0016765">
    <property type="term" value="F:transferase activity, transferring alkyl or aryl (other than methyl) groups"/>
    <property type="evidence" value="ECO:0007669"/>
    <property type="project" value="InterPro"/>
</dbReference>
<dbReference type="SUPFAM" id="SSF56784">
    <property type="entry name" value="HAD-like"/>
    <property type="match status" value="1"/>
</dbReference>
<feature type="transmembrane region" description="Helical" evidence="6">
    <location>
        <begin position="401"/>
        <end position="422"/>
    </location>
</feature>
<evidence type="ECO:0000256" key="2">
    <source>
        <dbReference type="ARBA" id="ARBA00022475"/>
    </source>
</evidence>
<dbReference type="RefSeq" id="WP_128775827.1">
    <property type="nucleotide sequence ID" value="NZ_RYFI01000001.1"/>
</dbReference>
<dbReference type="InterPro" id="IPR044878">
    <property type="entry name" value="UbiA_sf"/>
</dbReference>
<dbReference type="GO" id="GO:0005886">
    <property type="term" value="C:plasma membrane"/>
    <property type="evidence" value="ECO:0007669"/>
    <property type="project" value="TreeGrafter"/>
</dbReference>
<keyword evidence="4 6" id="KW-1133">Transmembrane helix</keyword>
<evidence type="ECO:0000256" key="4">
    <source>
        <dbReference type="ARBA" id="ARBA00022989"/>
    </source>
</evidence>
<feature type="transmembrane region" description="Helical" evidence="6">
    <location>
        <begin position="304"/>
        <end position="322"/>
    </location>
</feature>
<proteinExistence type="predicted"/>
<organism evidence="7 8">
    <name type="scientific">Hansschlegelia zhihuaiae</name>
    <dbReference type="NCBI Taxonomy" id="405005"/>
    <lineage>
        <taxon>Bacteria</taxon>
        <taxon>Pseudomonadati</taxon>
        <taxon>Pseudomonadota</taxon>
        <taxon>Alphaproteobacteria</taxon>
        <taxon>Hyphomicrobiales</taxon>
        <taxon>Methylopilaceae</taxon>
        <taxon>Hansschlegelia</taxon>
    </lineage>
</organism>
<gene>
    <name evidence="7" type="ORF">EK403_02085</name>
</gene>
<feature type="transmembrane region" description="Helical" evidence="6">
    <location>
        <begin position="354"/>
        <end position="372"/>
    </location>
</feature>
<dbReference type="PANTHER" id="PTHR11048:SF5">
    <property type="entry name" value="DECAPRENYL-PHOSPHATE PHOSPHORIBOSYLTRANSFERASE"/>
    <property type="match status" value="1"/>
</dbReference>
<sequence>MTLVSIPIAEEPRPVIRPDLAPLAVDIDGTLLRGDLLAELALAYLRGNPLRIFTLVGWLITGKAVLKRKLAERVDIDPASLPVNDELVALIEAERTAGREIHLATASDALVVTKLAQRFGFVDGVIASDGVTNLKGEAKARVLKERFPHGFAYAGDAAADLAVWRAAKETVVVEARPKTLKAAEAIRPPLAVIPRKPSGWKTYAKALRLHQWAKNALVVVPLVLGGRAFEPEAWLTALIGMALLGILASSTYLLNDLWDLDDDRKHWSKRNRPFASGRLPITFGLAAAPTGIVVALAGAAMINAATFLAFAAYLGLTLAYSLRLKRIMVLDAFTLASLFTLRLVVGIAVAGVPASPWLLVFSMFLFTSLSLAKRHTEILRVIESGAAHASGRGYIASDGPVLIALGAASGCSAVLVMVLYLIDEAFRAGYYTTPAALWAFPCALFLFLGRIWVYSGRGDLNDDPVVFAVKDKASLLLGAAMAVAFAVAVWPAALTFW</sequence>
<dbReference type="Proteomes" id="UP000289708">
    <property type="component" value="Unassembled WGS sequence"/>
</dbReference>
<keyword evidence="7" id="KW-0808">Transferase</keyword>
<dbReference type="EMBL" id="RYFI01000001">
    <property type="protein sequence ID" value="RXF75648.1"/>
    <property type="molecule type" value="Genomic_DNA"/>
</dbReference>
<dbReference type="PANTHER" id="PTHR11048">
    <property type="entry name" value="PRENYLTRANSFERASES"/>
    <property type="match status" value="1"/>
</dbReference>
<dbReference type="InterPro" id="IPR036412">
    <property type="entry name" value="HAD-like_sf"/>
</dbReference>
<evidence type="ECO:0000313" key="7">
    <source>
        <dbReference type="EMBL" id="RXF75648.1"/>
    </source>
</evidence>
<feature type="transmembrane region" description="Helical" evidence="6">
    <location>
        <begin position="428"/>
        <end position="453"/>
    </location>
</feature>
<dbReference type="InterPro" id="IPR023214">
    <property type="entry name" value="HAD_sf"/>
</dbReference>